<proteinExistence type="predicted"/>
<dbReference type="RefSeq" id="XP_070897151.1">
    <property type="nucleotide sequence ID" value="XM_071036241.1"/>
</dbReference>
<evidence type="ECO:0000313" key="2">
    <source>
        <dbReference type="EMBL" id="KAL2846336.1"/>
    </source>
</evidence>
<feature type="region of interest" description="Disordered" evidence="1">
    <location>
        <begin position="26"/>
        <end position="62"/>
    </location>
</feature>
<evidence type="ECO:0000256" key="1">
    <source>
        <dbReference type="SAM" id="MobiDB-lite"/>
    </source>
</evidence>
<dbReference type="Proteomes" id="UP001610444">
    <property type="component" value="Unassembled WGS sequence"/>
</dbReference>
<accession>A0ABR4K1Y0</accession>
<sequence>MYDYRRTPILRTKANTCPDSNVHARHLLTPRLDQPSQTSPAYAPTRSRKPPLPKPIQKPPFRHIPPIIIQNISPRPDHPINNGNPLIPLMTLPGPKRRTRSHKQTPLPTLVQRNRKRPQGHTYHCPDDPAPGGRVDGRWHEAGEDVQEAYTWMMCCEVRQGERRHGCCVEGGCRERVGLQRSRLSAEIGVSLPAARMLTTRGVRESLRAGRRFVMKGMRA</sequence>
<gene>
    <name evidence="2" type="ORF">BJX68DRAFT_128072</name>
</gene>
<name>A0ABR4K1Y0_9EURO</name>
<evidence type="ECO:0000313" key="3">
    <source>
        <dbReference type="Proteomes" id="UP001610444"/>
    </source>
</evidence>
<protein>
    <submittedName>
        <fullName evidence="2">Uncharacterized protein</fullName>
    </submittedName>
</protein>
<feature type="region of interest" description="Disordered" evidence="1">
    <location>
        <begin position="115"/>
        <end position="134"/>
    </location>
</feature>
<dbReference type="GeneID" id="98151405"/>
<dbReference type="EMBL" id="JBFXLR010000033">
    <property type="protein sequence ID" value="KAL2846336.1"/>
    <property type="molecule type" value="Genomic_DNA"/>
</dbReference>
<keyword evidence="3" id="KW-1185">Reference proteome</keyword>
<organism evidence="2 3">
    <name type="scientific">Aspergillus pseudodeflectus</name>
    <dbReference type="NCBI Taxonomy" id="176178"/>
    <lineage>
        <taxon>Eukaryota</taxon>
        <taxon>Fungi</taxon>
        <taxon>Dikarya</taxon>
        <taxon>Ascomycota</taxon>
        <taxon>Pezizomycotina</taxon>
        <taxon>Eurotiomycetes</taxon>
        <taxon>Eurotiomycetidae</taxon>
        <taxon>Eurotiales</taxon>
        <taxon>Aspergillaceae</taxon>
        <taxon>Aspergillus</taxon>
        <taxon>Aspergillus subgen. Nidulantes</taxon>
    </lineage>
</organism>
<reference evidence="2 3" key="1">
    <citation type="submission" date="2024-07" db="EMBL/GenBank/DDBJ databases">
        <title>Section-level genome sequencing and comparative genomics of Aspergillus sections Usti and Cavernicolus.</title>
        <authorList>
            <consortium name="Lawrence Berkeley National Laboratory"/>
            <person name="Nybo J.L."/>
            <person name="Vesth T.C."/>
            <person name="Theobald S."/>
            <person name="Frisvad J.C."/>
            <person name="Larsen T.O."/>
            <person name="Kjaerboelling I."/>
            <person name="Rothschild-Mancinelli K."/>
            <person name="Lyhne E.K."/>
            <person name="Kogle M.E."/>
            <person name="Barry K."/>
            <person name="Clum A."/>
            <person name="Na H."/>
            <person name="Ledsgaard L."/>
            <person name="Lin J."/>
            <person name="Lipzen A."/>
            <person name="Kuo A."/>
            <person name="Riley R."/>
            <person name="Mondo S."/>
            <person name="LaButti K."/>
            <person name="Haridas S."/>
            <person name="Pangalinan J."/>
            <person name="Salamov A.A."/>
            <person name="Simmons B.A."/>
            <person name="Magnuson J.K."/>
            <person name="Chen J."/>
            <person name="Drula E."/>
            <person name="Henrissat B."/>
            <person name="Wiebenga A."/>
            <person name="Lubbers R.J."/>
            <person name="Gomes A.C."/>
            <person name="Macurrencykelacurrency M.R."/>
            <person name="Stajich J."/>
            <person name="Grigoriev I.V."/>
            <person name="Mortensen U.H."/>
            <person name="De vries R.P."/>
            <person name="Baker S.E."/>
            <person name="Andersen M.R."/>
        </authorList>
    </citation>
    <scope>NUCLEOTIDE SEQUENCE [LARGE SCALE GENOMIC DNA]</scope>
    <source>
        <strain evidence="2 3">CBS 756.74</strain>
    </source>
</reference>
<comment type="caution">
    <text evidence="2">The sequence shown here is derived from an EMBL/GenBank/DDBJ whole genome shotgun (WGS) entry which is preliminary data.</text>
</comment>